<sequence length="449" mass="51012">MSLRVTKKNVRPRQFLGADNADKIETILSDREGHSLHEFIDGDEPLRPIIDFDLPIEVYDSIEPKLTRKEVLDSLILAFRKTCLEIFPKWDPKTITIASSSDVKKISYHISTYDMRLPNIARVTVFTELVRKKLPEGLQGKTGEHVRVKKAIHPKDGSVFDFMIRPPNDESEVVKSSLLDIPEPKVQIFDNTNSETSQAELELVEKLLEEASIEGFDLSFPLDDSLTSFSLNETPLKERKPSIKLAPSGTALSREKNLPAPVRLEQSRISNPNDHFVWWDLICMCTSGKKFFHAEVYEAIQTTIAYIQKKIPIWILKHKDSENGLYFDMGPELKIAKFEIKIIEYGGEAVKLKSLIDQAVIKGMSNGDWHRFNGHLKSLITEGKVSIERKGLELKRLNDFAGYMVTSNQDAPLKIDIGDSRIVCFDVSAHSQVEKCQIRHQSVTNRVPD</sequence>
<dbReference type="VEuPathDB" id="FungiDB:RhiirA1_475016"/>
<comment type="caution">
    <text evidence="2">The sequence shown here is derived from an EMBL/GenBank/DDBJ whole genome shotgun (WGS) entry which is preliminary data.</text>
</comment>
<dbReference type="EMBL" id="LLXL01001830">
    <property type="protein sequence ID" value="PKK62720.1"/>
    <property type="molecule type" value="Genomic_DNA"/>
</dbReference>
<dbReference type="InterPro" id="IPR045455">
    <property type="entry name" value="NrS-1_pol-like_helicase"/>
</dbReference>
<dbReference type="AlphaFoldDB" id="A0A2N1MM44"/>
<dbReference type="VEuPathDB" id="FungiDB:FUN_016425"/>
<evidence type="ECO:0000259" key="1">
    <source>
        <dbReference type="Pfam" id="PF19263"/>
    </source>
</evidence>
<organism evidence="2 3">
    <name type="scientific">Rhizophagus irregularis</name>
    <dbReference type="NCBI Taxonomy" id="588596"/>
    <lineage>
        <taxon>Eukaryota</taxon>
        <taxon>Fungi</taxon>
        <taxon>Fungi incertae sedis</taxon>
        <taxon>Mucoromycota</taxon>
        <taxon>Glomeromycotina</taxon>
        <taxon>Glomeromycetes</taxon>
        <taxon>Glomerales</taxon>
        <taxon>Glomeraceae</taxon>
        <taxon>Rhizophagus</taxon>
    </lineage>
</organism>
<reference evidence="2 3" key="1">
    <citation type="submission" date="2016-04" db="EMBL/GenBank/DDBJ databases">
        <title>Genome analyses suggest a sexual origin of heterokaryosis in a supposedly ancient asexual fungus.</title>
        <authorList>
            <person name="Ropars J."/>
            <person name="Sedzielewska K."/>
            <person name="Noel J."/>
            <person name="Charron P."/>
            <person name="Farinelli L."/>
            <person name="Marton T."/>
            <person name="Kruger M."/>
            <person name="Pelin A."/>
            <person name="Brachmann A."/>
            <person name="Corradi N."/>
        </authorList>
    </citation>
    <scope>NUCLEOTIDE SEQUENCE [LARGE SCALE GENOMIC DNA]</scope>
    <source>
        <strain evidence="2 3">C2</strain>
    </source>
</reference>
<protein>
    <recommendedName>
        <fullName evidence="1">NrS-1 polymerase-like helicase domain-containing protein</fullName>
    </recommendedName>
</protein>
<evidence type="ECO:0000313" key="2">
    <source>
        <dbReference type="EMBL" id="PKK62720.1"/>
    </source>
</evidence>
<accession>A0A2N1MM44</accession>
<dbReference type="Proteomes" id="UP000233469">
    <property type="component" value="Unassembled WGS sequence"/>
</dbReference>
<gene>
    <name evidence="2" type="ORF">RhiirC2_789941</name>
</gene>
<dbReference type="Pfam" id="PF19263">
    <property type="entry name" value="DUF5906"/>
    <property type="match status" value="1"/>
</dbReference>
<evidence type="ECO:0000313" key="3">
    <source>
        <dbReference type="Proteomes" id="UP000233469"/>
    </source>
</evidence>
<reference evidence="2 3" key="2">
    <citation type="submission" date="2017-10" db="EMBL/GenBank/DDBJ databases">
        <title>Extensive intraspecific genome diversity in a model arbuscular mycorrhizal fungus.</title>
        <authorList>
            <person name="Chen E.C.H."/>
            <person name="Morin E."/>
            <person name="Baudet D."/>
            <person name="Noel J."/>
            <person name="Ndikumana S."/>
            <person name="Charron P."/>
            <person name="St-Onge C."/>
            <person name="Giorgi J."/>
            <person name="Grigoriev I.V."/>
            <person name="Roux C."/>
            <person name="Martin F.M."/>
            <person name="Corradi N."/>
        </authorList>
    </citation>
    <scope>NUCLEOTIDE SEQUENCE [LARGE SCALE GENOMIC DNA]</scope>
    <source>
        <strain evidence="2 3">C2</strain>
    </source>
</reference>
<dbReference type="VEuPathDB" id="FungiDB:RhiirFUN_007414"/>
<name>A0A2N1MM44_9GLOM</name>
<proteinExistence type="predicted"/>
<feature type="domain" description="NrS-1 polymerase-like helicase" evidence="1">
    <location>
        <begin position="365"/>
        <end position="419"/>
    </location>
</feature>